<evidence type="ECO:0000313" key="1">
    <source>
        <dbReference type="EMBL" id="MBC8535927.1"/>
    </source>
</evidence>
<gene>
    <name evidence="1" type="ORF">H8695_04380</name>
</gene>
<dbReference type="Proteomes" id="UP000620366">
    <property type="component" value="Unassembled WGS sequence"/>
</dbReference>
<dbReference type="EMBL" id="JACRSP010000002">
    <property type="protein sequence ID" value="MBC8535927.1"/>
    <property type="molecule type" value="Genomic_DNA"/>
</dbReference>
<reference evidence="1" key="1">
    <citation type="submission" date="2020-08" db="EMBL/GenBank/DDBJ databases">
        <title>Genome public.</title>
        <authorList>
            <person name="Liu C."/>
            <person name="Sun Q."/>
        </authorList>
    </citation>
    <scope>NUCLEOTIDE SEQUENCE</scope>
    <source>
        <strain evidence="1">BX7</strain>
    </source>
</reference>
<name>A0A926DDN1_9FIRM</name>
<dbReference type="RefSeq" id="WP_249299668.1">
    <property type="nucleotide sequence ID" value="NZ_JACRSP010000002.1"/>
</dbReference>
<protein>
    <submittedName>
        <fullName evidence="1">Uncharacterized protein</fullName>
    </submittedName>
</protein>
<evidence type="ECO:0000313" key="2">
    <source>
        <dbReference type="Proteomes" id="UP000620366"/>
    </source>
</evidence>
<keyword evidence="2" id="KW-1185">Reference proteome</keyword>
<comment type="caution">
    <text evidence="1">The sequence shown here is derived from an EMBL/GenBank/DDBJ whole genome shotgun (WGS) entry which is preliminary data.</text>
</comment>
<accession>A0A926DDN1</accession>
<dbReference type="AlphaFoldDB" id="A0A926DDN1"/>
<proteinExistence type="predicted"/>
<organism evidence="1 2">
    <name type="scientific">Feifania hominis</name>
    <dbReference type="NCBI Taxonomy" id="2763660"/>
    <lineage>
        <taxon>Bacteria</taxon>
        <taxon>Bacillati</taxon>
        <taxon>Bacillota</taxon>
        <taxon>Clostridia</taxon>
        <taxon>Eubacteriales</taxon>
        <taxon>Feifaniaceae</taxon>
        <taxon>Feifania</taxon>
    </lineage>
</organism>
<sequence length="211" mass="24041">MTREEKECFQYGQTAAANHLQFAPCYDSRMKCMVGESRTPHGQERSSRNMTAWSAGYLKQYLSDGSLLDEAHFRSAAITFFPQIEGKAIDMWVEFARERVEAEQYVDFIEEPAATAVSRWYDTLMAGLVRAKENHGKEIAGKLYRLAEEGLCLYPYEMEEAAEQIKQGADVGTLGQLMRDGYLDSPPPFFPKLEETLEHGFQEHGMTLKML</sequence>